<dbReference type="InterPro" id="IPR037140">
    <property type="entry name" value="VHL_beta_dom_sf"/>
</dbReference>
<name>A0A811LJW0_9BILA</name>
<protein>
    <recommendedName>
        <fullName evidence="1">von Hippel-Lindau disease tumour suppressor beta domain-containing protein</fullName>
    </recommendedName>
</protein>
<comment type="caution">
    <text evidence="2">The sequence shown here is derived from an EMBL/GenBank/DDBJ whole genome shotgun (WGS) entry which is preliminary data.</text>
</comment>
<dbReference type="AlphaFoldDB" id="A0A811LJW0"/>
<dbReference type="SUPFAM" id="SSF49468">
    <property type="entry name" value="VHL"/>
    <property type="match status" value="1"/>
</dbReference>
<dbReference type="EMBL" id="CAJFCW020000006">
    <property type="protein sequence ID" value="CAG9125002.1"/>
    <property type="molecule type" value="Genomic_DNA"/>
</dbReference>
<dbReference type="OrthoDB" id="413400at2759"/>
<dbReference type="Pfam" id="PF01847">
    <property type="entry name" value="VHL"/>
    <property type="match status" value="1"/>
</dbReference>
<evidence type="ECO:0000313" key="3">
    <source>
        <dbReference type="Proteomes" id="UP000614601"/>
    </source>
</evidence>
<proteinExistence type="predicted"/>
<dbReference type="InterPro" id="IPR036208">
    <property type="entry name" value="VHL_sf"/>
</dbReference>
<evidence type="ECO:0000259" key="1">
    <source>
        <dbReference type="Pfam" id="PF01847"/>
    </source>
</evidence>
<dbReference type="EMBL" id="CAJFDH010000006">
    <property type="protein sequence ID" value="CAD5228780.1"/>
    <property type="molecule type" value="Genomic_DNA"/>
</dbReference>
<dbReference type="Proteomes" id="UP000783686">
    <property type="component" value="Unassembled WGS sequence"/>
</dbReference>
<dbReference type="Proteomes" id="UP000614601">
    <property type="component" value="Unassembled WGS sequence"/>
</dbReference>
<dbReference type="InterPro" id="IPR024053">
    <property type="entry name" value="VHL_beta_dom"/>
</dbReference>
<accession>A0A811LJW0</accession>
<gene>
    <name evidence="2" type="ORF">BOKJ2_LOCUS12849</name>
</gene>
<sequence>MEDYTFAESPDAHYVLYYFLHATGLSYDKLIKELRNNHYNTRIMNAIRSGRDQAVRIRPVYHSEKEDTSLDKCFEFIESRKASLGNERNRMIVRFFNTTNRKLDMIWVRDREMDDSYYMSLAPKGYTDIQTFEGHCWVFRDSEDGEMYTFKHTNDKVFYPMNGKVVGHYEPQNAAPLPIVFGFVKDEMKSLKKLCLKAISKQFTPQQILSKPIPFSLMTDVLQQYINSVSYKNGIKTDRVLEKPEEIEAKQVVDHLNETLTELLKQELHLDLACFRKRKIGLENEVEAIELEDSKRAKAQTEQSQ</sequence>
<organism evidence="2 3">
    <name type="scientific">Bursaphelenchus okinawaensis</name>
    <dbReference type="NCBI Taxonomy" id="465554"/>
    <lineage>
        <taxon>Eukaryota</taxon>
        <taxon>Metazoa</taxon>
        <taxon>Ecdysozoa</taxon>
        <taxon>Nematoda</taxon>
        <taxon>Chromadorea</taxon>
        <taxon>Rhabditida</taxon>
        <taxon>Tylenchina</taxon>
        <taxon>Tylenchomorpha</taxon>
        <taxon>Aphelenchoidea</taxon>
        <taxon>Aphelenchoididae</taxon>
        <taxon>Bursaphelenchus</taxon>
    </lineage>
</organism>
<keyword evidence="3" id="KW-1185">Reference proteome</keyword>
<dbReference type="Gene3D" id="2.60.40.780">
    <property type="entry name" value="von Hippel-Lindau disease tumour suppressor, beta domain"/>
    <property type="match status" value="1"/>
</dbReference>
<reference evidence="2" key="1">
    <citation type="submission" date="2020-09" db="EMBL/GenBank/DDBJ databases">
        <authorList>
            <person name="Kikuchi T."/>
        </authorList>
    </citation>
    <scope>NUCLEOTIDE SEQUENCE</scope>
    <source>
        <strain evidence="2">SH1</strain>
    </source>
</reference>
<feature type="domain" description="von Hippel-Lindau disease tumour suppressor beta" evidence="1">
    <location>
        <begin position="86"/>
        <end position="146"/>
    </location>
</feature>
<evidence type="ECO:0000313" key="2">
    <source>
        <dbReference type="EMBL" id="CAD5228780.1"/>
    </source>
</evidence>